<protein>
    <submittedName>
        <fullName evidence="1">Uncharacterized protein</fullName>
    </submittedName>
</protein>
<name>A0A7C3SL90_THEPE</name>
<evidence type="ECO:0000313" key="1">
    <source>
        <dbReference type="EMBL" id="HGB25253.1"/>
    </source>
</evidence>
<gene>
    <name evidence="1" type="ORF">ENV88_04310</name>
</gene>
<dbReference type="EMBL" id="DTIB01000091">
    <property type="protein sequence ID" value="HGB25253.1"/>
    <property type="molecule type" value="Genomic_DNA"/>
</dbReference>
<dbReference type="AlphaFoldDB" id="A0A7C3SL90"/>
<comment type="caution">
    <text evidence="1">The sequence shown here is derived from an EMBL/GenBank/DDBJ whole genome shotgun (WGS) entry which is preliminary data.</text>
</comment>
<proteinExistence type="predicted"/>
<accession>A0A7C3SL90</accession>
<reference evidence="1" key="1">
    <citation type="journal article" date="2020" name="mSystems">
        <title>Genome- and Community-Level Interaction Insights into Carbon Utilization and Element Cycling Functions of Hydrothermarchaeota in Hydrothermal Sediment.</title>
        <authorList>
            <person name="Zhou Z."/>
            <person name="Liu Y."/>
            <person name="Xu W."/>
            <person name="Pan J."/>
            <person name="Luo Z.H."/>
            <person name="Li M."/>
        </authorList>
    </citation>
    <scope>NUCLEOTIDE SEQUENCE [LARGE SCALE GENOMIC DNA]</scope>
    <source>
        <strain evidence="1">SpSt-8</strain>
    </source>
</reference>
<organism evidence="1">
    <name type="scientific">Thermofilum pendens</name>
    <dbReference type="NCBI Taxonomy" id="2269"/>
    <lineage>
        <taxon>Archaea</taxon>
        <taxon>Thermoproteota</taxon>
        <taxon>Thermoprotei</taxon>
        <taxon>Thermofilales</taxon>
        <taxon>Thermofilaceae</taxon>
        <taxon>Thermofilum</taxon>
    </lineage>
</organism>
<sequence>MKKSYARHSGYFIRRVAELIATGGSIERAQSLALEIIITEVHLNLAIREGLLSERERVEAVELLREIEEAKYALYRACRAGLLSTSAKG</sequence>